<keyword evidence="7" id="KW-0289">Folate biosynthesis</keyword>
<keyword evidence="6" id="KW-0067">ATP-binding</keyword>
<keyword evidence="4" id="KW-0547">Nucleotide-binding</keyword>
<sequence>MTSPTATRVLLGVGSNIQREQHIVSGLDDLHRRFGTLRVSPIYESAAVGFNGRPFYNLAVEVWIRQSLPELVTALREIEAAHGRLRTEKKFSSRTLDIDVLTYGDLAGEHHGVLLPRDEVYHYAHVLKPLLDLDPQGRCPGSGRSWQQLWDALENPGALTEVPLVWTPSQVAVAHS</sequence>
<dbReference type="PANTHER" id="PTHR43071:SF2">
    <property type="entry name" value="2-AMINO-4-HYDROXY-6-HYDROXYMETHYLDIHYDROPTERIDINE PYROPHOSPHOKINASE"/>
    <property type="match status" value="1"/>
</dbReference>
<dbReference type="Gene3D" id="3.30.70.560">
    <property type="entry name" value="7,8-Dihydro-6-hydroxymethylpterin-pyrophosphokinase HPPK"/>
    <property type="match status" value="1"/>
</dbReference>
<accession>A0ABV4AFJ1</accession>
<dbReference type="EC" id="2.7.6.3" evidence="2"/>
<reference evidence="9 10" key="1">
    <citation type="submission" date="2024-07" db="EMBL/GenBank/DDBJ databases">
        <authorList>
            <person name="Ren Q."/>
        </authorList>
    </citation>
    <scope>NUCLEOTIDE SEQUENCE [LARGE SCALE GENOMIC DNA]</scope>
    <source>
        <strain evidence="9 10">REN37</strain>
    </source>
</reference>
<keyword evidence="10" id="KW-1185">Reference proteome</keyword>
<dbReference type="PANTHER" id="PTHR43071">
    <property type="entry name" value="2-AMINO-4-HYDROXY-6-HYDROXYMETHYLDIHYDROPTERIDINE PYROPHOSPHOKINASE"/>
    <property type="match status" value="1"/>
</dbReference>
<feature type="domain" description="7,8-dihydro-6-hydroxymethylpterin-pyrophosphokinase" evidence="8">
    <location>
        <begin position="11"/>
        <end position="135"/>
    </location>
</feature>
<comment type="caution">
    <text evidence="9">The sequence shown here is derived from an EMBL/GenBank/DDBJ whole genome shotgun (WGS) entry which is preliminary data.</text>
</comment>
<comment type="pathway">
    <text evidence="1">Cofactor biosynthesis; tetrahydrofolate biosynthesis; 2-amino-4-hydroxy-6-hydroxymethyl-7,8-dihydropteridine diphosphate from 7,8-dihydroneopterin triphosphate: step 4/4.</text>
</comment>
<keyword evidence="5" id="KW-0418">Kinase</keyword>
<dbReference type="Pfam" id="PF01288">
    <property type="entry name" value="HPPK"/>
    <property type="match status" value="1"/>
</dbReference>
<evidence type="ECO:0000256" key="3">
    <source>
        <dbReference type="ARBA" id="ARBA00022679"/>
    </source>
</evidence>
<evidence type="ECO:0000313" key="9">
    <source>
        <dbReference type="EMBL" id="MEY1661212.1"/>
    </source>
</evidence>
<dbReference type="GO" id="GO:0003848">
    <property type="term" value="F:2-amino-4-hydroxy-6-hydroxymethyldihydropteridine diphosphokinase activity"/>
    <property type="evidence" value="ECO:0007669"/>
    <property type="project" value="UniProtKB-EC"/>
</dbReference>
<evidence type="ECO:0000256" key="6">
    <source>
        <dbReference type="ARBA" id="ARBA00022840"/>
    </source>
</evidence>
<evidence type="ECO:0000256" key="4">
    <source>
        <dbReference type="ARBA" id="ARBA00022741"/>
    </source>
</evidence>
<dbReference type="RefSeq" id="WP_369454461.1">
    <property type="nucleotide sequence ID" value="NZ_JBGCUO010000001.1"/>
</dbReference>
<dbReference type="InterPro" id="IPR000550">
    <property type="entry name" value="Hppk"/>
</dbReference>
<proteinExistence type="predicted"/>
<dbReference type="SUPFAM" id="SSF55083">
    <property type="entry name" value="6-hydroxymethyl-7,8-dihydropterin pyrophosphokinase, HPPK"/>
    <property type="match status" value="1"/>
</dbReference>
<evidence type="ECO:0000256" key="5">
    <source>
        <dbReference type="ARBA" id="ARBA00022777"/>
    </source>
</evidence>
<evidence type="ECO:0000313" key="10">
    <source>
        <dbReference type="Proteomes" id="UP001562065"/>
    </source>
</evidence>
<dbReference type="CDD" id="cd00483">
    <property type="entry name" value="HPPK"/>
    <property type="match status" value="1"/>
</dbReference>
<gene>
    <name evidence="9" type="primary">folK</name>
    <name evidence="9" type="ORF">AB5I84_03520</name>
</gene>
<name>A0ABV4AFJ1_9GAMM</name>
<dbReference type="InterPro" id="IPR035907">
    <property type="entry name" value="Hppk_sf"/>
</dbReference>
<dbReference type="Proteomes" id="UP001562065">
    <property type="component" value="Unassembled WGS sequence"/>
</dbReference>
<protein>
    <recommendedName>
        <fullName evidence="2">2-amino-4-hydroxy-6-hydroxymethyldihydropteridine diphosphokinase</fullName>
        <ecNumber evidence="2">2.7.6.3</ecNumber>
    </recommendedName>
</protein>
<keyword evidence="3 9" id="KW-0808">Transferase</keyword>
<organism evidence="9 10">
    <name type="scientific">Isoalcanivorax beigongshangi</name>
    <dbReference type="NCBI Taxonomy" id="3238810"/>
    <lineage>
        <taxon>Bacteria</taxon>
        <taxon>Pseudomonadati</taxon>
        <taxon>Pseudomonadota</taxon>
        <taxon>Gammaproteobacteria</taxon>
        <taxon>Oceanospirillales</taxon>
        <taxon>Alcanivoracaceae</taxon>
        <taxon>Isoalcanivorax</taxon>
    </lineage>
</organism>
<dbReference type="NCBIfam" id="TIGR01498">
    <property type="entry name" value="folK"/>
    <property type="match status" value="1"/>
</dbReference>
<evidence type="ECO:0000256" key="7">
    <source>
        <dbReference type="ARBA" id="ARBA00022909"/>
    </source>
</evidence>
<evidence type="ECO:0000256" key="2">
    <source>
        <dbReference type="ARBA" id="ARBA00013253"/>
    </source>
</evidence>
<evidence type="ECO:0000256" key="1">
    <source>
        <dbReference type="ARBA" id="ARBA00005051"/>
    </source>
</evidence>
<dbReference type="EMBL" id="JBGCUO010000001">
    <property type="protein sequence ID" value="MEY1661212.1"/>
    <property type="molecule type" value="Genomic_DNA"/>
</dbReference>
<evidence type="ECO:0000259" key="8">
    <source>
        <dbReference type="Pfam" id="PF01288"/>
    </source>
</evidence>